<dbReference type="SUPFAM" id="SSF54506">
    <property type="entry name" value="Diaminopimelate epimerase-like"/>
    <property type="match status" value="2"/>
</dbReference>
<reference evidence="3" key="1">
    <citation type="submission" date="2018-05" db="EMBL/GenBank/DDBJ databases">
        <authorList>
            <person name="Lanie J.A."/>
            <person name="Ng W.-L."/>
            <person name="Kazmierczak K.M."/>
            <person name="Andrzejewski T.M."/>
            <person name="Davidsen T.M."/>
            <person name="Wayne K.J."/>
            <person name="Tettelin H."/>
            <person name="Glass J.I."/>
            <person name="Rusch D."/>
            <person name="Podicherti R."/>
            <person name="Tsui H.-C.T."/>
            <person name="Winkler M.E."/>
        </authorList>
    </citation>
    <scope>NUCLEOTIDE SEQUENCE</scope>
</reference>
<dbReference type="Pfam" id="PF01678">
    <property type="entry name" value="DAP_epimerase"/>
    <property type="match status" value="2"/>
</dbReference>
<name>A0A381R8J6_9ZZZZ</name>
<dbReference type="GO" id="GO:0005829">
    <property type="term" value="C:cytosol"/>
    <property type="evidence" value="ECO:0007669"/>
    <property type="project" value="TreeGrafter"/>
</dbReference>
<dbReference type="NCBIfam" id="TIGR00652">
    <property type="entry name" value="DapF"/>
    <property type="match status" value="1"/>
</dbReference>
<dbReference type="GO" id="GO:0009089">
    <property type="term" value="P:lysine biosynthetic process via diaminopimelate"/>
    <property type="evidence" value="ECO:0007669"/>
    <property type="project" value="InterPro"/>
</dbReference>
<sequence>MQLHFYKYQSSGNSFILIDNLENKTFLLKSQIIKLCDYSFGVGSDGLIILSSVLGMDFEIIFYNPDGSLSFCANGSLCALHFLKKNKFIHRDCSFKAFDGIHTAIIENDIHLKMKDIDKYKKLDNGYYLNSGAPHHVKFVNEELFKINIIKEYKNIRKHNFYKKKLCNINLVFIEEEKTISIRTFEKGVNRETLSCGTGAVASVVATSIKENLVINSIKTKGGKLKVIFNKNKKDKFSDIYLIGSPQEVFRGKINL</sequence>
<evidence type="ECO:0000256" key="1">
    <source>
        <dbReference type="ARBA" id="ARBA00010219"/>
    </source>
</evidence>
<dbReference type="Gene3D" id="3.10.310.10">
    <property type="entry name" value="Diaminopimelate Epimerase, Chain A, domain 1"/>
    <property type="match status" value="2"/>
</dbReference>
<accession>A0A381R8J6</accession>
<evidence type="ECO:0008006" key="4">
    <source>
        <dbReference type="Google" id="ProtNLM"/>
    </source>
</evidence>
<dbReference type="EMBL" id="UINC01001711">
    <property type="protein sequence ID" value="SUZ87149.1"/>
    <property type="molecule type" value="Genomic_DNA"/>
</dbReference>
<dbReference type="PANTHER" id="PTHR31689">
    <property type="entry name" value="DIAMINOPIMELATE EPIMERASE, CHLOROPLASTIC"/>
    <property type="match status" value="1"/>
</dbReference>
<proteinExistence type="inferred from homology"/>
<comment type="similarity">
    <text evidence="1">Belongs to the diaminopimelate epimerase family.</text>
</comment>
<evidence type="ECO:0000256" key="2">
    <source>
        <dbReference type="ARBA" id="ARBA00023235"/>
    </source>
</evidence>
<dbReference type="GO" id="GO:0008837">
    <property type="term" value="F:diaminopimelate epimerase activity"/>
    <property type="evidence" value="ECO:0007669"/>
    <property type="project" value="InterPro"/>
</dbReference>
<evidence type="ECO:0000313" key="3">
    <source>
        <dbReference type="EMBL" id="SUZ87149.1"/>
    </source>
</evidence>
<dbReference type="PANTHER" id="PTHR31689:SF0">
    <property type="entry name" value="DIAMINOPIMELATE EPIMERASE"/>
    <property type="match status" value="1"/>
</dbReference>
<dbReference type="AlphaFoldDB" id="A0A381R8J6"/>
<organism evidence="3">
    <name type="scientific">marine metagenome</name>
    <dbReference type="NCBI Taxonomy" id="408172"/>
    <lineage>
        <taxon>unclassified sequences</taxon>
        <taxon>metagenomes</taxon>
        <taxon>ecological metagenomes</taxon>
    </lineage>
</organism>
<keyword evidence="2" id="KW-0413">Isomerase</keyword>
<protein>
    <recommendedName>
        <fullName evidence="4">Diaminopimelate epimerase</fullName>
    </recommendedName>
</protein>
<dbReference type="InterPro" id="IPR001653">
    <property type="entry name" value="DAP_epimerase_DapF"/>
</dbReference>
<gene>
    <name evidence="3" type="ORF">METZ01_LOCUS40003</name>
</gene>